<dbReference type="AlphaFoldDB" id="A0AAX1KE37"/>
<dbReference type="InterPro" id="IPR035897">
    <property type="entry name" value="Toll_tir_struct_dom_sf"/>
</dbReference>
<dbReference type="RefSeq" id="WP_198073608.1">
    <property type="nucleotide sequence ID" value="NZ_CP065805.1"/>
</dbReference>
<keyword evidence="1" id="KW-0614">Plasmid</keyword>
<accession>A0AAX1KE37</accession>
<protein>
    <recommendedName>
        <fullName evidence="3">TIR domain-containing protein</fullName>
    </recommendedName>
</protein>
<evidence type="ECO:0000313" key="1">
    <source>
        <dbReference type="EMBL" id="QQM62599.1"/>
    </source>
</evidence>
<sequence length="227" mass="26495">MYKGFDLKLSRNDSMEFMEISSQDIKNYSDKIDNLYLETKLLQRVNSNIELTDKNGIIDVTKLRNTWFPEYKNGIFISHSHKDEFLAKRVACWLKKEFNINAFIDSAVWGYANDLLKNIDDKYCVLTTDPKTYDYDKRNYSTSQVNLILSSSLHDMIDNCECIIFLNTGNSINVANTVKQKPTPPGFMRNFKPQGSYGKSYQKDCKKERFVRAVVFWMKLFLISSTM</sequence>
<proteinExistence type="predicted"/>
<organism evidence="1 2">
    <name type="scientific">Lactiplantibacillus plantarum</name>
    <name type="common">Lactobacillus plantarum</name>
    <dbReference type="NCBI Taxonomy" id="1590"/>
    <lineage>
        <taxon>Bacteria</taxon>
        <taxon>Bacillati</taxon>
        <taxon>Bacillota</taxon>
        <taxon>Bacilli</taxon>
        <taxon>Lactobacillales</taxon>
        <taxon>Lactobacillaceae</taxon>
        <taxon>Lactiplantibacillus</taxon>
    </lineage>
</organism>
<dbReference type="SUPFAM" id="SSF52200">
    <property type="entry name" value="Toll/Interleukin receptor TIR domain"/>
    <property type="match status" value="1"/>
</dbReference>
<gene>
    <name evidence="1" type="ORF">JH395_15605</name>
</gene>
<reference evidence="1 2" key="1">
    <citation type="submission" date="2020-12" db="EMBL/GenBank/DDBJ databases">
        <title>Whole genome sequencing of Lactobacillus plantarum PC518.</title>
        <authorList>
            <person name="Guo Q."/>
        </authorList>
    </citation>
    <scope>NUCLEOTIDE SEQUENCE [LARGE SCALE GENOMIC DNA]</scope>
    <source>
        <strain evidence="1 2">PC518</strain>
        <plasmid evidence="1 2">unnamed3</plasmid>
    </source>
</reference>
<dbReference type="EMBL" id="CP066820">
    <property type="protein sequence ID" value="QQM62599.1"/>
    <property type="molecule type" value="Genomic_DNA"/>
</dbReference>
<geneLocation type="plasmid" evidence="1 2">
    <name>unnamed3</name>
</geneLocation>
<evidence type="ECO:0008006" key="3">
    <source>
        <dbReference type="Google" id="ProtNLM"/>
    </source>
</evidence>
<dbReference type="Proteomes" id="UP000595466">
    <property type="component" value="Plasmid unnamed3"/>
</dbReference>
<name>A0AAX1KE37_LACPN</name>
<evidence type="ECO:0000313" key="2">
    <source>
        <dbReference type="Proteomes" id="UP000595466"/>
    </source>
</evidence>